<name>A0A7D9ER91_PARCT</name>
<feature type="region of interest" description="Disordered" evidence="1">
    <location>
        <begin position="1"/>
        <end position="100"/>
    </location>
</feature>
<evidence type="ECO:0000256" key="2">
    <source>
        <dbReference type="SAM" id="Phobius"/>
    </source>
</evidence>
<evidence type="ECO:0000256" key="1">
    <source>
        <dbReference type="SAM" id="MobiDB-lite"/>
    </source>
</evidence>
<reference evidence="3" key="1">
    <citation type="submission" date="2020-04" db="EMBL/GenBank/DDBJ databases">
        <authorList>
            <person name="Alioto T."/>
            <person name="Alioto T."/>
            <person name="Gomez Garrido J."/>
        </authorList>
    </citation>
    <scope>NUCLEOTIDE SEQUENCE</scope>
    <source>
        <strain evidence="3">A484AB</strain>
    </source>
</reference>
<sequence>MSNNKDAIPTSSFYGRRRAPHIQRIHVENPFVLDPNISEEESDSEDLEDNVGDDDYEVSDSNDTSDDESDLEDPGANNPTPNSTQAAQKQQNVNESDTNVRWRKCNPVQFNVTYIGPGLPPPPDEQVSPIEYFKMFFDNDLFEHLAEQTNLYSVQQTGNSVNTNQLEIKQYLGLLIMMSVIKLPQVRMYWAKETRIPAIADTMPVARFEKLRRFFHCNDNSKIIPAGQPGHDKLFKVRPVIESVVAKCRKVPQEEKHSINEQIIPTKSRTNLGQYCPKKPNKWGIKVWARCGVSGIMYDFEVYTGKSDQDEDFPSLLMGGNVVRRLCETLPSNVNHKLYFDNYFSSLKLLQYLTKQKIWAVATIRKDRLKGAEKHLKSEKELKHDGRGSMDWIVEANSGITVIRWLDSGSVQLVSNYVGKELGPQARRWSKKEKEHIQINRPLAVHEYNIHMGGVDLCDMLLSLYRISQRSLKYYMHIIYYCLGISVTNGWLLYRRHMEQEGEEKKNELKLIQFQSQIADSLIRCGKDITRKRGRPSLERETPVKQRRPPTVPIPPKAIYQDKVAHFPEFQEKQQRCRYCKTGFSTVRCTKCNIYLCLLKKRNCFTDFHCQ</sequence>
<dbReference type="AlphaFoldDB" id="A0A7D9ER91"/>
<dbReference type="PANTHER" id="PTHR47272:SF1">
    <property type="entry name" value="PIGGYBAC TRANSPOSABLE ELEMENT-DERIVED PROTEIN 3-LIKE"/>
    <property type="match status" value="1"/>
</dbReference>
<protein>
    <submittedName>
        <fullName evidence="3">Uncharacterized protein</fullName>
    </submittedName>
</protein>
<comment type="caution">
    <text evidence="3">The sequence shown here is derived from an EMBL/GenBank/DDBJ whole genome shotgun (WGS) entry which is preliminary data.</text>
</comment>
<dbReference type="PANTHER" id="PTHR47272">
    <property type="entry name" value="DDE_TNP_1_7 DOMAIN-CONTAINING PROTEIN"/>
    <property type="match status" value="1"/>
</dbReference>
<feature type="compositionally biased region" description="Basic residues" evidence="1">
    <location>
        <begin position="15"/>
        <end position="24"/>
    </location>
</feature>
<evidence type="ECO:0000313" key="3">
    <source>
        <dbReference type="EMBL" id="CAB4015868.1"/>
    </source>
</evidence>
<dbReference type="CDD" id="cd19757">
    <property type="entry name" value="Bbox1"/>
    <property type="match status" value="1"/>
</dbReference>
<dbReference type="Pfam" id="PF13843">
    <property type="entry name" value="DDE_Tnp_1_7"/>
    <property type="match status" value="1"/>
</dbReference>
<keyword evidence="2" id="KW-0812">Transmembrane</keyword>
<organism evidence="3 4">
    <name type="scientific">Paramuricea clavata</name>
    <name type="common">Red gorgonian</name>
    <name type="synonym">Violescent sea-whip</name>
    <dbReference type="NCBI Taxonomy" id="317549"/>
    <lineage>
        <taxon>Eukaryota</taxon>
        <taxon>Metazoa</taxon>
        <taxon>Cnidaria</taxon>
        <taxon>Anthozoa</taxon>
        <taxon>Octocorallia</taxon>
        <taxon>Malacalcyonacea</taxon>
        <taxon>Plexauridae</taxon>
        <taxon>Paramuricea</taxon>
    </lineage>
</organism>
<dbReference type="OrthoDB" id="5986244at2759"/>
<dbReference type="InterPro" id="IPR029526">
    <property type="entry name" value="PGBD"/>
</dbReference>
<feature type="compositionally biased region" description="Acidic residues" evidence="1">
    <location>
        <begin position="37"/>
        <end position="73"/>
    </location>
</feature>
<feature type="compositionally biased region" description="Polar residues" evidence="1">
    <location>
        <begin position="77"/>
        <end position="99"/>
    </location>
</feature>
<dbReference type="Proteomes" id="UP001152795">
    <property type="component" value="Unassembled WGS sequence"/>
</dbReference>
<proteinExistence type="predicted"/>
<gene>
    <name evidence="3" type="ORF">PACLA_8A013862</name>
</gene>
<keyword evidence="2" id="KW-0472">Membrane</keyword>
<keyword evidence="4" id="KW-1185">Reference proteome</keyword>
<feature type="compositionally biased region" description="Polar residues" evidence="1">
    <location>
        <begin position="1"/>
        <end position="13"/>
    </location>
</feature>
<keyword evidence="2" id="KW-1133">Transmembrane helix</keyword>
<evidence type="ECO:0000313" key="4">
    <source>
        <dbReference type="Proteomes" id="UP001152795"/>
    </source>
</evidence>
<accession>A0A7D9ER91</accession>
<feature type="transmembrane region" description="Helical" evidence="2">
    <location>
        <begin position="474"/>
        <end position="494"/>
    </location>
</feature>
<dbReference type="EMBL" id="CACRXK020008877">
    <property type="protein sequence ID" value="CAB4015868.1"/>
    <property type="molecule type" value="Genomic_DNA"/>
</dbReference>